<sequence>MSVERQGSTPDRDQTDQGYRFAALREALREGETLSVKLDGQDLLLCQYRERVYAFENRCPHQGRAMDGALIRRGQLVCPHHGARFDLETGAPSGPLARCALKAFEVRLIASDVLVDSQPKGVTDSVP</sequence>
<dbReference type="PROSITE" id="PS51296">
    <property type="entry name" value="RIESKE"/>
    <property type="match status" value="1"/>
</dbReference>
<evidence type="ECO:0000256" key="2">
    <source>
        <dbReference type="ARBA" id="ARBA00022723"/>
    </source>
</evidence>
<accession>A0A7Y7WCC3</accession>
<dbReference type="PANTHER" id="PTHR21496:SF0">
    <property type="entry name" value="RIESKE DOMAIN-CONTAINING PROTEIN"/>
    <property type="match status" value="1"/>
</dbReference>
<evidence type="ECO:0000313" key="10">
    <source>
        <dbReference type="Proteomes" id="UP000582981"/>
    </source>
</evidence>
<reference evidence="9 10" key="1">
    <citation type="submission" date="2020-04" db="EMBL/GenBank/DDBJ databases">
        <title>Molecular characterization of pseudomonads from Agaricus bisporus reveal novel blotch 2 pathogens in Western Europe.</title>
        <authorList>
            <person name="Taparia T."/>
            <person name="Krijger M."/>
            <person name="Haynes E."/>
            <person name="Elpinstone J.G."/>
            <person name="Noble R."/>
            <person name="Van Der Wolf J."/>
        </authorList>
    </citation>
    <scope>NUCLEOTIDE SEQUENCE [LARGE SCALE GENOMIC DNA]</scope>
    <source>
        <strain evidence="9 10">F1001</strain>
    </source>
</reference>
<proteinExistence type="inferred from homology"/>
<keyword evidence="3" id="KW-0058">Aromatic hydrocarbons catabolism</keyword>
<dbReference type="InterPro" id="IPR036922">
    <property type="entry name" value="Rieske_2Fe-2S_sf"/>
</dbReference>
<evidence type="ECO:0000313" key="9">
    <source>
        <dbReference type="EMBL" id="NWB46741.1"/>
    </source>
</evidence>
<keyword evidence="1" id="KW-0001">2Fe-2S</keyword>
<evidence type="ECO:0000259" key="8">
    <source>
        <dbReference type="PROSITE" id="PS51296"/>
    </source>
</evidence>
<dbReference type="AlphaFoldDB" id="A0A7Y7WCC3"/>
<dbReference type="CDD" id="cd03467">
    <property type="entry name" value="Rieske"/>
    <property type="match status" value="1"/>
</dbReference>
<keyword evidence="2" id="KW-0479">Metal-binding</keyword>
<dbReference type="Gene3D" id="2.102.10.10">
    <property type="entry name" value="Rieske [2Fe-2S] iron-sulphur domain"/>
    <property type="match status" value="1"/>
</dbReference>
<dbReference type="SUPFAM" id="SSF50022">
    <property type="entry name" value="ISP domain"/>
    <property type="match status" value="1"/>
</dbReference>
<dbReference type="Proteomes" id="UP000582981">
    <property type="component" value="Unassembled WGS sequence"/>
</dbReference>
<dbReference type="InterPro" id="IPR017941">
    <property type="entry name" value="Rieske_2Fe-2S"/>
</dbReference>
<name>A0A7Y7WCC3_9PSED</name>
<dbReference type="PANTHER" id="PTHR21496">
    <property type="entry name" value="FERREDOXIN-RELATED"/>
    <property type="match status" value="1"/>
</dbReference>
<comment type="similarity">
    <text evidence="7">Belongs to the bacterial ring-hydroxylating dioxygenase ferredoxin component family.</text>
</comment>
<evidence type="ECO:0000256" key="3">
    <source>
        <dbReference type="ARBA" id="ARBA00022797"/>
    </source>
</evidence>
<comment type="caution">
    <text evidence="9">The sequence shown here is derived from an EMBL/GenBank/DDBJ whole genome shotgun (WGS) entry which is preliminary data.</text>
</comment>
<dbReference type="RefSeq" id="WP_157815215.1">
    <property type="nucleotide sequence ID" value="NZ_JACAPU010000012.1"/>
</dbReference>
<feature type="domain" description="Rieske" evidence="8">
    <location>
        <begin position="20"/>
        <end position="115"/>
    </location>
</feature>
<organism evidence="9 10">
    <name type="scientific">Pseudomonas gingeri</name>
    <dbReference type="NCBI Taxonomy" id="117681"/>
    <lineage>
        <taxon>Bacteria</taxon>
        <taxon>Pseudomonadati</taxon>
        <taxon>Pseudomonadota</taxon>
        <taxon>Gammaproteobacteria</taxon>
        <taxon>Pseudomonadales</taxon>
        <taxon>Pseudomonadaceae</taxon>
        <taxon>Pseudomonas</taxon>
    </lineage>
</organism>
<protein>
    <submittedName>
        <fullName evidence="9">Rieske (2Fe-2S) protein</fullName>
    </submittedName>
</protein>
<evidence type="ECO:0000256" key="1">
    <source>
        <dbReference type="ARBA" id="ARBA00022714"/>
    </source>
</evidence>
<evidence type="ECO:0000256" key="6">
    <source>
        <dbReference type="ARBA" id="ARBA00034078"/>
    </source>
</evidence>
<dbReference type="EMBL" id="JACAPU010000012">
    <property type="protein sequence ID" value="NWB46741.1"/>
    <property type="molecule type" value="Genomic_DNA"/>
</dbReference>
<evidence type="ECO:0000256" key="7">
    <source>
        <dbReference type="ARBA" id="ARBA00038001"/>
    </source>
</evidence>
<evidence type="ECO:0000256" key="4">
    <source>
        <dbReference type="ARBA" id="ARBA00023004"/>
    </source>
</evidence>
<keyword evidence="4" id="KW-0408">Iron</keyword>
<gene>
    <name evidence="9" type="ORF">HX829_09555</name>
</gene>
<keyword evidence="5" id="KW-0411">Iron-sulfur</keyword>
<evidence type="ECO:0000256" key="5">
    <source>
        <dbReference type="ARBA" id="ARBA00023014"/>
    </source>
</evidence>
<dbReference type="GO" id="GO:0046872">
    <property type="term" value="F:metal ion binding"/>
    <property type="evidence" value="ECO:0007669"/>
    <property type="project" value="UniProtKB-KW"/>
</dbReference>
<comment type="cofactor">
    <cofactor evidence="6">
        <name>[2Fe-2S] cluster</name>
        <dbReference type="ChEBI" id="CHEBI:190135"/>
    </cofactor>
</comment>
<dbReference type="GO" id="GO:0051537">
    <property type="term" value="F:2 iron, 2 sulfur cluster binding"/>
    <property type="evidence" value="ECO:0007669"/>
    <property type="project" value="UniProtKB-KW"/>
</dbReference>
<dbReference type="Pfam" id="PF00355">
    <property type="entry name" value="Rieske"/>
    <property type="match status" value="1"/>
</dbReference>